<dbReference type="Proteomes" id="UP000318571">
    <property type="component" value="Chromosome 4"/>
</dbReference>
<accession>A0A553NQB9</accession>
<dbReference type="GO" id="GO:0032979">
    <property type="term" value="P:protein insertion into mitochondrial inner membrane from matrix"/>
    <property type="evidence" value="ECO:0007669"/>
    <property type="project" value="TreeGrafter"/>
</dbReference>
<gene>
    <name evidence="1" type="ORF">TCAL_03111</name>
</gene>
<feature type="non-terminal residue" evidence="1">
    <location>
        <position position="168"/>
    </location>
</feature>
<sequence length="168" mass="19468">MVWNLTLRQQLVPPLKRTLRLGTLTPTQVPISSVNQCLSTSALRLNQDEDAKRRFLPTLMDFPFLAAPEFTHTVRNWFLTHVIIQPYFDPDFNLSEFKEGARRAVVEVSRCDLEPLESLLTPECLKTVKENLSLFSMIQRQRLNLEPEDVTSSFIYQIGILMNDEDEE</sequence>
<protein>
    <submittedName>
        <fullName evidence="1">Uncharacterized protein</fullName>
    </submittedName>
</protein>
<dbReference type="PANTHER" id="PTHR13333:SF5">
    <property type="entry name" value="M-AAA PROTEASE-INTERACTING PROTEIN 1, MITOCHONDRIAL"/>
    <property type="match status" value="1"/>
</dbReference>
<organism evidence="1 2">
    <name type="scientific">Tigriopus californicus</name>
    <name type="common">Marine copepod</name>
    <dbReference type="NCBI Taxonomy" id="6832"/>
    <lineage>
        <taxon>Eukaryota</taxon>
        <taxon>Metazoa</taxon>
        <taxon>Ecdysozoa</taxon>
        <taxon>Arthropoda</taxon>
        <taxon>Crustacea</taxon>
        <taxon>Multicrustacea</taxon>
        <taxon>Hexanauplia</taxon>
        <taxon>Copepoda</taxon>
        <taxon>Harpacticoida</taxon>
        <taxon>Harpacticidae</taxon>
        <taxon>Tigriopus</taxon>
    </lineage>
</organism>
<reference evidence="1 2" key="1">
    <citation type="journal article" date="2018" name="Nat. Ecol. Evol.">
        <title>Genomic signatures of mitonuclear coevolution across populations of Tigriopus californicus.</title>
        <authorList>
            <person name="Barreto F.S."/>
            <person name="Watson E.T."/>
            <person name="Lima T.G."/>
            <person name="Willett C.S."/>
            <person name="Edmands S."/>
            <person name="Li W."/>
            <person name="Burton R.S."/>
        </authorList>
    </citation>
    <scope>NUCLEOTIDE SEQUENCE [LARGE SCALE GENOMIC DNA]</scope>
    <source>
        <strain evidence="1 2">San Diego</strain>
    </source>
</reference>
<dbReference type="GO" id="GO:0005743">
    <property type="term" value="C:mitochondrial inner membrane"/>
    <property type="evidence" value="ECO:0007669"/>
    <property type="project" value="TreeGrafter"/>
</dbReference>
<dbReference type="GO" id="GO:0043022">
    <property type="term" value="F:ribosome binding"/>
    <property type="evidence" value="ECO:0007669"/>
    <property type="project" value="TreeGrafter"/>
</dbReference>
<dbReference type="STRING" id="6832.A0A553NQB9"/>
<keyword evidence="2" id="KW-1185">Reference proteome</keyword>
<dbReference type="PANTHER" id="PTHR13333">
    <property type="entry name" value="M-AAA PROTEASE-INTERACTING PROTEIN 1, MITOCHONDRIAL"/>
    <property type="match status" value="1"/>
</dbReference>
<evidence type="ECO:0000313" key="2">
    <source>
        <dbReference type="Proteomes" id="UP000318571"/>
    </source>
</evidence>
<dbReference type="EMBL" id="VCGU01000011">
    <property type="protein sequence ID" value="TRY67617.1"/>
    <property type="molecule type" value="Genomic_DNA"/>
</dbReference>
<name>A0A553NQB9_TIGCA</name>
<comment type="caution">
    <text evidence="1">The sequence shown here is derived from an EMBL/GenBank/DDBJ whole genome shotgun (WGS) entry which is preliminary data.</text>
</comment>
<evidence type="ECO:0000313" key="1">
    <source>
        <dbReference type="EMBL" id="TRY67617.1"/>
    </source>
</evidence>
<dbReference type="AlphaFoldDB" id="A0A553NQB9"/>
<proteinExistence type="predicted"/>